<evidence type="ECO:0000256" key="2">
    <source>
        <dbReference type="SAM" id="MobiDB-lite"/>
    </source>
</evidence>
<feature type="compositionally biased region" description="Basic and acidic residues" evidence="2">
    <location>
        <begin position="163"/>
        <end position="180"/>
    </location>
</feature>
<dbReference type="SMART" id="SM01199">
    <property type="entry name" value="FDF"/>
    <property type="match status" value="1"/>
</dbReference>
<accession>A0A1Q9DSW3</accession>
<feature type="short sequence motif" description="FFD box" evidence="1">
    <location>
        <begin position="262"/>
        <end position="278"/>
    </location>
</feature>
<evidence type="ECO:0000259" key="3">
    <source>
        <dbReference type="PROSITE" id="PS51513"/>
    </source>
</evidence>
<proteinExistence type="predicted"/>
<dbReference type="InterPro" id="IPR025761">
    <property type="entry name" value="FFD_box"/>
</dbReference>
<dbReference type="OMA" id="TKRECAG"/>
<dbReference type="Proteomes" id="UP000186817">
    <property type="component" value="Unassembled WGS sequence"/>
</dbReference>
<name>A0A1Q9DSW3_SYMMI</name>
<dbReference type="AlphaFoldDB" id="A0A1Q9DSW3"/>
<dbReference type="EMBL" id="LSRX01000403">
    <property type="protein sequence ID" value="OLP98259.1"/>
    <property type="molecule type" value="Genomic_DNA"/>
</dbReference>
<dbReference type="OrthoDB" id="21539at2759"/>
<keyword evidence="5" id="KW-1185">Reference proteome</keyword>
<dbReference type="PROSITE" id="PS51513">
    <property type="entry name" value="FFD"/>
    <property type="match status" value="1"/>
</dbReference>
<reference evidence="4 5" key="1">
    <citation type="submission" date="2016-02" db="EMBL/GenBank/DDBJ databases">
        <title>Genome analysis of coral dinoflagellate symbionts highlights evolutionary adaptations to a symbiotic lifestyle.</title>
        <authorList>
            <person name="Aranda M."/>
            <person name="Li Y."/>
            <person name="Liew Y.J."/>
            <person name="Baumgarten S."/>
            <person name="Simakov O."/>
            <person name="Wilson M."/>
            <person name="Piel J."/>
            <person name="Ashoor H."/>
            <person name="Bougouffa S."/>
            <person name="Bajic V.B."/>
            <person name="Ryu T."/>
            <person name="Ravasi T."/>
            <person name="Bayer T."/>
            <person name="Micklem G."/>
            <person name="Kim H."/>
            <person name="Bhak J."/>
            <person name="Lajeunesse T.C."/>
            <person name="Voolstra C.R."/>
        </authorList>
    </citation>
    <scope>NUCLEOTIDE SEQUENCE [LARGE SCALE GENOMIC DNA]</scope>
    <source>
        <strain evidence="4 5">CCMP2467</strain>
    </source>
</reference>
<comment type="caution">
    <text evidence="4">The sequence shown here is derived from an EMBL/GenBank/DDBJ whole genome shotgun (WGS) entry which is preliminary data.</text>
</comment>
<dbReference type="InterPro" id="IPR019050">
    <property type="entry name" value="FDF_dom"/>
</dbReference>
<evidence type="ECO:0000313" key="5">
    <source>
        <dbReference type="Proteomes" id="UP000186817"/>
    </source>
</evidence>
<sequence>MRSKSLGTLLAGKNFRRLRKGVSTGFSPAADTWSKGGGAAITAALGMNTGGGGNRGWEQPRKGEAWDNAWSTQAPAPRESAWSTGKGQGFGHSQYGGKSGGYGGGGGGGGYGGGGGSYSSSYQGGGYGHQGYGHSGGGGGGGYGHSGGYGGGFGGNNGGYQKGDGKGGKAKGKFERDRGHGKGGKGKFGKDSKGYGAKGGKGGGTRHDGTPVGELVPEENAATKRECAGDFDLDAANKRFEKLEKDETPAGETAAADLHPLTGYDKAKSFFDQISCEATERAGTSERQKIDREKAREFDRETFGDTTRSAMAVVVSQLYWGSVDDEDAADGCVDSDGAGLLGRPAARADGVTAEVGRVYSTRRFGWHRPLRPG</sequence>
<feature type="domain" description="FFD box profile" evidence="3">
    <location>
        <begin position="262"/>
        <end position="278"/>
    </location>
</feature>
<feature type="region of interest" description="Disordered" evidence="2">
    <location>
        <begin position="158"/>
        <end position="226"/>
    </location>
</feature>
<evidence type="ECO:0000256" key="1">
    <source>
        <dbReference type="PROSITE-ProRule" id="PRU00846"/>
    </source>
</evidence>
<organism evidence="4 5">
    <name type="scientific">Symbiodinium microadriaticum</name>
    <name type="common">Dinoflagellate</name>
    <name type="synonym">Zooxanthella microadriatica</name>
    <dbReference type="NCBI Taxonomy" id="2951"/>
    <lineage>
        <taxon>Eukaryota</taxon>
        <taxon>Sar</taxon>
        <taxon>Alveolata</taxon>
        <taxon>Dinophyceae</taxon>
        <taxon>Suessiales</taxon>
        <taxon>Symbiodiniaceae</taxon>
        <taxon>Symbiodinium</taxon>
    </lineage>
</organism>
<protein>
    <recommendedName>
        <fullName evidence="3">FFD box profile domain-containing protein</fullName>
    </recommendedName>
</protein>
<evidence type="ECO:0000313" key="4">
    <source>
        <dbReference type="EMBL" id="OLP98259.1"/>
    </source>
</evidence>
<gene>
    <name evidence="4" type="ORF">AK812_SmicGene19319</name>
</gene>